<keyword evidence="1" id="KW-0812">Transmembrane</keyword>
<dbReference type="EMBL" id="CP120364">
    <property type="protein sequence ID" value="WHS91332.1"/>
    <property type="molecule type" value="Genomic_DNA"/>
</dbReference>
<keyword evidence="3" id="KW-1185">Reference proteome</keyword>
<sequence length="481" mass="51196">MQISFVGLLICAGILVIGYYCRAPLIIGLIVSLAFGATAVMTLSAIGGSSPLIYTFFAALLITAVVSRRRMWRDLGHVFGKIRPVWVLTGLMLYAVVGAWLFPRFFAGQTSVFVQAAMRRGVIEAPLAPVSGNITQTGYFVLGGITAIALCVLLLQENRLESIRRGFLLWCSVHVVFGFLDLLGKIAGAGDILWPIRTASYAMLTEVIENGFWRITGAASEASSFGGGSLVCLSFCYVYWRKTKSRVAQALAFLLLVLLLLSTSSVAYVGLAVLSIPVALSIWWSFLSGRMDKDEILIIALLALAAVTVLAIVLYDEEFFAPFVHLIDSMVLNKASSASGQERAYWNIKSLQAFVETGGLGVGLGSSRASSWPIAVASQLGLVGGVMMVTLLLVILRGMGSLKGHIDSETNAVVSSVQACALGSVAAGSLGAGSADPGMIFFIALAVISTSRVNARRSRDATLRTIQLGQPAPLAYRPATH</sequence>
<feature type="transmembrane region" description="Helical" evidence="1">
    <location>
        <begin position="52"/>
        <end position="72"/>
    </location>
</feature>
<feature type="transmembrane region" description="Helical" evidence="1">
    <location>
        <begin position="137"/>
        <end position="155"/>
    </location>
</feature>
<feature type="transmembrane region" description="Helical" evidence="1">
    <location>
        <begin position="84"/>
        <end position="102"/>
    </location>
</feature>
<evidence type="ECO:0000313" key="3">
    <source>
        <dbReference type="Proteomes" id="UP001233264"/>
    </source>
</evidence>
<accession>A0ABY8T0E7</accession>
<protein>
    <recommendedName>
        <fullName evidence="4">Transmembrane protein</fullName>
    </recommendedName>
</protein>
<dbReference type="RefSeq" id="WP_284718303.1">
    <property type="nucleotide sequence ID" value="NZ_CP120364.1"/>
</dbReference>
<keyword evidence="1" id="KW-0472">Membrane</keyword>
<gene>
    <name evidence="2" type="ORF">PZL22_001307</name>
</gene>
<feature type="transmembrane region" description="Helical" evidence="1">
    <location>
        <begin position="6"/>
        <end position="21"/>
    </location>
</feature>
<dbReference type="Proteomes" id="UP001233264">
    <property type="component" value="Plasmid pSkuCCBAU71714b"/>
</dbReference>
<feature type="transmembrane region" description="Helical" evidence="1">
    <location>
        <begin position="167"/>
        <end position="187"/>
    </location>
</feature>
<feature type="transmembrane region" description="Helical" evidence="1">
    <location>
        <begin position="374"/>
        <end position="400"/>
    </location>
</feature>
<proteinExistence type="predicted"/>
<reference evidence="2 3" key="1">
    <citation type="submission" date="2023-03" db="EMBL/GenBank/DDBJ databases">
        <authorList>
            <person name="Menendez E."/>
            <person name="Kaur S."/>
            <person name="Flores-Felix J.D."/>
            <person name="diCenzo G.C."/>
            <person name="Peix A."/>
            <person name="Velazquez E."/>
        </authorList>
    </citation>
    <scope>NUCLEOTIDE SEQUENCE [LARGE SCALE GENOMIC DNA]</scope>
    <source>
        <strain evidence="2 3">CCBAU 71714</strain>
        <plasmid evidence="2 3">pSkuCCBAU71714b</plasmid>
    </source>
</reference>
<keyword evidence="1" id="KW-1133">Transmembrane helix</keyword>
<name>A0ABY8T0E7_9HYPH</name>
<feature type="transmembrane region" description="Helical" evidence="1">
    <location>
        <begin position="296"/>
        <end position="315"/>
    </location>
</feature>
<evidence type="ECO:0000313" key="2">
    <source>
        <dbReference type="EMBL" id="WHS91332.1"/>
    </source>
</evidence>
<evidence type="ECO:0008006" key="4">
    <source>
        <dbReference type="Google" id="ProtNLM"/>
    </source>
</evidence>
<feature type="transmembrane region" description="Helical" evidence="1">
    <location>
        <begin position="222"/>
        <end position="240"/>
    </location>
</feature>
<keyword evidence="2" id="KW-0614">Plasmid</keyword>
<feature type="transmembrane region" description="Helical" evidence="1">
    <location>
        <begin position="438"/>
        <end position="455"/>
    </location>
</feature>
<organism evidence="2 3">
    <name type="scientific">Sinorhizobium kummerowiae</name>
    <dbReference type="NCBI Taxonomy" id="158892"/>
    <lineage>
        <taxon>Bacteria</taxon>
        <taxon>Pseudomonadati</taxon>
        <taxon>Pseudomonadota</taxon>
        <taxon>Alphaproteobacteria</taxon>
        <taxon>Hyphomicrobiales</taxon>
        <taxon>Rhizobiaceae</taxon>
        <taxon>Sinorhizobium/Ensifer group</taxon>
        <taxon>Sinorhizobium</taxon>
    </lineage>
</organism>
<geneLocation type="plasmid" evidence="2 3">
    <name>pSkuCCBAU71714b</name>
</geneLocation>
<feature type="transmembrane region" description="Helical" evidence="1">
    <location>
        <begin position="269"/>
        <end position="287"/>
    </location>
</feature>
<evidence type="ECO:0000256" key="1">
    <source>
        <dbReference type="SAM" id="Phobius"/>
    </source>
</evidence>